<keyword evidence="1" id="KW-0808">Transferase</keyword>
<dbReference type="Proteomes" id="UP000033636">
    <property type="component" value="Unassembled WGS sequence"/>
</dbReference>
<dbReference type="EMBL" id="JZWT02000001">
    <property type="protein sequence ID" value="MFB6489743.1"/>
    <property type="molecule type" value="Genomic_DNA"/>
</dbReference>
<proteinExistence type="predicted"/>
<sequence length="412" mass="46308">MRLYVETYGCWLAKADAQILAKRLCGVLAQSPEEADAILIYTCAVREDGEVRQLKRIGELAKYGKRLVVAGCLAKARPYTIRQMAPGAELIYPQHVEGGADRAMLAMPEPEGLIYTVPLQVGCLGNCTFCITKYTRGGAGYVKSADPGLVVESVKKALRRGAKEIYLTGQDVITYGYDAGWRKGWTLPDLLEEVLRIEGEYRVRIGMSEPWVFSKFADQILDIVKRDERVYRYFHLPVQSGSDSVLRAMARKYTVDEYKELVRKIKRALNDEVFIATDVIVGFPGESEEDFEATLKLMEELEFDKVHVARYSRRPFTEASVMPGQVPDAVKKERSKKASELALELALRRNSRLVGKRVRVLVDEVDHGLVVGRAQDYREVVVGRYGDGVEMGVFLDVVVGRATSVYLYREGL</sequence>
<organism evidence="1 2">
    <name type="scientific">Thermoproteus sp. AZ2</name>
    <dbReference type="NCBI Taxonomy" id="1609232"/>
    <lineage>
        <taxon>Archaea</taxon>
        <taxon>Thermoproteota</taxon>
        <taxon>Thermoprotei</taxon>
        <taxon>Thermoproteales</taxon>
        <taxon>Thermoproteaceae</taxon>
        <taxon>Thermoproteus</taxon>
    </lineage>
</organism>
<name>A0ACC6UY58_9CREN</name>
<accession>A0ACC6UY58</accession>
<reference evidence="1" key="1">
    <citation type="submission" date="2024-07" db="EMBL/GenBank/DDBJ databases">
        <title>Metagenome and Metagenome-Assembled Genomes of Archaea from a hot spring from the geothermal field of Los Azufres, Mexico.</title>
        <authorList>
            <person name="Marin-Paredes R."/>
            <person name="Martinez-Romero E."/>
            <person name="Servin-Garciduenas L.E."/>
        </authorList>
    </citation>
    <scope>NUCLEOTIDE SEQUENCE</scope>
</reference>
<gene>
    <name evidence="1" type="ORF">TU35_000600</name>
</gene>
<protein>
    <submittedName>
        <fullName evidence="1">tRNA (N(6)-L-threonylcarbamoyladenosine(37)-C(2))-methylthiotransferase</fullName>
        <ecNumber evidence="1">2.8.4.5</ecNumber>
    </submittedName>
</protein>
<evidence type="ECO:0000313" key="1">
    <source>
        <dbReference type="EMBL" id="MFB6489743.1"/>
    </source>
</evidence>
<comment type="caution">
    <text evidence="1">The sequence shown here is derived from an EMBL/GenBank/DDBJ whole genome shotgun (WGS) entry which is preliminary data.</text>
</comment>
<dbReference type="EC" id="2.8.4.5" evidence="1"/>
<evidence type="ECO:0000313" key="2">
    <source>
        <dbReference type="Proteomes" id="UP000033636"/>
    </source>
</evidence>